<dbReference type="InterPro" id="IPR011057">
    <property type="entry name" value="Mss4-like_sf"/>
</dbReference>
<gene>
    <name evidence="6" type="ORF">MU848_08055</name>
</gene>
<organism evidence="6 7">
    <name type="scientific">Sphingobium agri</name>
    <dbReference type="NCBI Taxonomy" id="2933566"/>
    <lineage>
        <taxon>Bacteria</taxon>
        <taxon>Pseudomonadati</taxon>
        <taxon>Pseudomonadota</taxon>
        <taxon>Alphaproteobacteria</taxon>
        <taxon>Sphingomonadales</taxon>
        <taxon>Sphingomonadaceae</taxon>
        <taxon>Sphingobium</taxon>
    </lineage>
</organism>
<keyword evidence="2" id="KW-0479">Metal-binding</keyword>
<evidence type="ECO:0000256" key="1">
    <source>
        <dbReference type="ARBA" id="ARBA00005495"/>
    </source>
</evidence>
<dbReference type="PANTHER" id="PTHR33337">
    <property type="entry name" value="GFA DOMAIN-CONTAINING PROTEIN"/>
    <property type="match status" value="1"/>
</dbReference>
<evidence type="ECO:0000256" key="4">
    <source>
        <dbReference type="ARBA" id="ARBA00023239"/>
    </source>
</evidence>
<proteinExistence type="inferred from homology"/>
<name>A0ABT0DWP2_9SPHN</name>
<keyword evidence="3" id="KW-0862">Zinc</keyword>
<evidence type="ECO:0000313" key="6">
    <source>
        <dbReference type="EMBL" id="MCK0531531.1"/>
    </source>
</evidence>
<keyword evidence="7" id="KW-1185">Reference proteome</keyword>
<evidence type="ECO:0000259" key="5">
    <source>
        <dbReference type="PROSITE" id="PS51891"/>
    </source>
</evidence>
<dbReference type="SUPFAM" id="SSF51316">
    <property type="entry name" value="Mss4-like"/>
    <property type="match status" value="1"/>
</dbReference>
<feature type="domain" description="CENP-V/GFA" evidence="5">
    <location>
        <begin position="2"/>
        <end position="110"/>
    </location>
</feature>
<reference evidence="6 7" key="1">
    <citation type="submission" date="2022-04" db="EMBL/GenBank/DDBJ databases">
        <authorList>
            <person name="Huq M.A."/>
        </authorList>
    </citation>
    <scope>NUCLEOTIDE SEQUENCE [LARGE SCALE GENOMIC DNA]</scope>
    <source>
        <strain evidence="6 7">MAH-33</strain>
    </source>
</reference>
<accession>A0ABT0DWP2</accession>
<keyword evidence="4" id="KW-0456">Lyase</keyword>
<dbReference type="EMBL" id="JALKHS010000006">
    <property type="protein sequence ID" value="MCK0531531.1"/>
    <property type="molecule type" value="Genomic_DNA"/>
</dbReference>
<evidence type="ECO:0000256" key="2">
    <source>
        <dbReference type="ARBA" id="ARBA00022723"/>
    </source>
</evidence>
<dbReference type="Proteomes" id="UP001203512">
    <property type="component" value="Unassembled WGS sequence"/>
</dbReference>
<sequence length="131" mass="14474">MAKGRCQCGSIHYEVEGEPIYSAICHCSDCRRSAGAPMVGWALFAEANLKVVGEPRLYRSSEDATRHFCASCGTGLFYRNSKSFPGMVDIQTSTLDAPSLFPPVIHVQWAEALPWMGAAHELPHVERYPED</sequence>
<comment type="similarity">
    <text evidence="1">Belongs to the Gfa family.</text>
</comment>
<evidence type="ECO:0000313" key="7">
    <source>
        <dbReference type="Proteomes" id="UP001203512"/>
    </source>
</evidence>
<dbReference type="PANTHER" id="PTHR33337:SF40">
    <property type="entry name" value="CENP-V_GFA DOMAIN-CONTAINING PROTEIN-RELATED"/>
    <property type="match status" value="1"/>
</dbReference>
<dbReference type="PROSITE" id="PS51891">
    <property type="entry name" value="CENP_V_GFA"/>
    <property type="match status" value="1"/>
</dbReference>
<dbReference type="InterPro" id="IPR006913">
    <property type="entry name" value="CENP-V/GFA"/>
</dbReference>
<dbReference type="Pfam" id="PF04828">
    <property type="entry name" value="GFA"/>
    <property type="match status" value="1"/>
</dbReference>
<protein>
    <submittedName>
        <fullName evidence="6">GFA family protein</fullName>
    </submittedName>
</protein>
<dbReference type="Gene3D" id="3.90.1590.10">
    <property type="entry name" value="glutathione-dependent formaldehyde- activating enzyme (gfa)"/>
    <property type="match status" value="1"/>
</dbReference>
<evidence type="ECO:0000256" key="3">
    <source>
        <dbReference type="ARBA" id="ARBA00022833"/>
    </source>
</evidence>
<dbReference type="RefSeq" id="WP_247231131.1">
    <property type="nucleotide sequence ID" value="NZ_JALKHS010000006.1"/>
</dbReference>
<comment type="caution">
    <text evidence="6">The sequence shown here is derived from an EMBL/GenBank/DDBJ whole genome shotgun (WGS) entry which is preliminary data.</text>
</comment>